<keyword evidence="9" id="KW-1185">Reference proteome</keyword>
<evidence type="ECO:0000313" key="8">
    <source>
        <dbReference type="EMBL" id="RAQ28488.1"/>
    </source>
</evidence>
<keyword evidence="3" id="KW-0255">Endonuclease</keyword>
<evidence type="ECO:0000256" key="3">
    <source>
        <dbReference type="ARBA" id="ARBA00022759"/>
    </source>
</evidence>
<dbReference type="InterPro" id="IPR013551">
    <property type="entry name" value="YicC-like_C"/>
</dbReference>
<dbReference type="GO" id="GO:0016787">
    <property type="term" value="F:hydrolase activity"/>
    <property type="evidence" value="ECO:0007669"/>
    <property type="project" value="UniProtKB-KW"/>
</dbReference>
<dbReference type="AlphaFoldDB" id="A0A328UIG2"/>
<dbReference type="PANTHER" id="PTHR30636">
    <property type="entry name" value="UPF0701 PROTEIN YICC"/>
    <property type="match status" value="1"/>
</dbReference>
<dbReference type="Proteomes" id="UP000249377">
    <property type="component" value="Unassembled WGS sequence"/>
</dbReference>
<gene>
    <name evidence="8" type="ORF">DPQ25_09190</name>
</gene>
<reference evidence="8 9" key="1">
    <citation type="submission" date="2018-06" db="EMBL/GenBank/DDBJ databases">
        <title>Noncontiguous genome sequence of Ruminococcaceae bacterium ASD2818.</title>
        <authorList>
            <person name="Chaplin A.V."/>
            <person name="Sokolova S.R."/>
            <person name="Kochetkova T.O."/>
            <person name="Goltsov A.Y."/>
            <person name="Trofimov D.Y."/>
            <person name="Efimov B.A."/>
        </authorList>
    </citation>
    <scope>NUCLEOTIDE SEQUENCE [LARGE SCALE GENOMIC DNA]</scope>
    <source>
        <strain evidence="8 9">ASD2818</strain>
    </source>
</reference>
<organism evidence="8 9">
    <name type="scientific">Hydrogeniiclostridium mannosilyticum</name>
    <dbReference type="NCBI Taxonomy" id="2764322"/>
    <lineage>
        <taxon>Bacteria</taxon>
        <taxon>Bacillati</taxon>
        <taxon>Bacillota</taxon>
        <taxon>Clostridia</taxon>
        <taxon>Eubacteriales</taxon>
        <taxon>Acutalibacteraceae</taxon>
        <taxon>Hydrogeniiclostridium</taxon>
    </lineage>
</organism>
<dbReference type="InterPro" id="IPR005229">
    <property type="entry name" value="YicC/YloC-like"/>
</dbReference>
<dbReference type="PANTHER" id="PTHR30636:SF3">
    <property type="entry name" value="UPF0701 PROTEIN YICC"/>
    <property type="match status" value="1"/>
</dbReference>
<dbReference type="InterPro" id="IPR013527">
    <property type="entry name" value="YicC-like_N"/>
</dbReference>
<keyword evidence="4" id="KW-0378">Hydrolase</keyword>
<evidence type="ECO:0000313" key="9">
    <source>
        <dbReference type="Proteomes" id="UP000249377"/>
    </source>
</evidence>
<evidence type="ECO:0000256" key="2">
    <source>
        <dbReference type="ARBA" id="ARBA00022722"/>
    </source>
</evidence>
<protein>
    <submittedName>
        <fullName evidence="8">YicC family protein</fullName>
    </submittedName>
</protein>
<dbReference type="Pfam" id="PF08340">
    <property type="entry name" value="YicC-like_C"/>
    <property type="match status" value="1"/>
</dbReference>
<comment type="caution">
    <text evidence="8">The sequence shown here is derived from an EMBL/GenBank/DDBJ whole genome shotgun (WGS) entry which is preliminary data.</text>
</comment>
<dbReference type="EMBL" id="QLYR01000005">
    <property type="protein sequence ID" value="RAQ28488.1"/>
    <property type="molecule type" value="Genomic_DNA"/>
</dbReference>
<dbReference type="GO" id="GO:0004521">
    <property type="term" value="F:RNA endonuclease activity"/>
    <property type="evidence" value="ECO:0007669"/>
    <property type="project" value="InterPro"/>
</dbReference>
<evidence type="ECO:0000256" key="4">
    <source>
        <dbReference type="ARBA" id="ARBA00022801"/>
    </source>
</evidence>
<evidence type="ECO:0000259" key="6">
    <source>
        <dbReference type="Pfam" id="PF03755"/>
    </source>
</evidence>
<evidence type="ECO:0000259" key="7">
    <source>
        <dbReference type="Pfam" id="PF08340"/>
    </source>
</evidence>
<name>A0A328UIG2_9FIRM</name>
<dbReference type="NCBIfam" id="TIGR00255">
    <property type="entry name" value="YicC/YloC family endoribonuclease"/>
    <property type="match status" value="1"/>
</dbReference>
<proteinExistence type="inferred from homology"/>
<evidence type="ECO:0000256" key="1">
    <source>
        <dbReference type="ARBA" id="ARBA00001968"/>
    </source>
</evidence>
<dbReference type="Pfam" id="PF03755">
    <property type="entry name" value="YicC-like_N"/>
    <property type="match status" value="1"/>
</dbReference>
<accession>A0A328UIG2</accession>
<comment type="similarity">
    <text evidence="5">Belongs to the YicC/YloC family.</text>
</comment>
<comment type="cofactor">
    <cofactor evidence="1">
        <name>a divalent metal cation</name>
        <dbReference type="ChEBI" id="CHEBI:60240"/>
    </cofactor>
</comment>
<dbReference type="RefSeq" id="WP_112332871.1">
    <property type="nucleotide sequence ID" value="NZ_QLYR01000005.1"/>
</dbReference>
<evidence type="ECO:0000256" key="5">
    <source>
        <dbReference type="ARBA" id="ARBA00035648"/>
    </source>
</evidence>
<sequence>MVRSMTGFGRYENAVNGYHIIAEIRSVNHRYFEYSSRITRSYSFLDDKVKAYLKEYISRGKVDVFLSIDALEDPETKIELNHSLASGYVKALRELAGSYGLQDDVTVSTLARYPDIFMIHKSPEDEDIVWAAVSVALEKALRPFLEMRREEGKRMKADVLQRAQAIMQIVAQIEDRSPQTVAEYREKLLIHLKEVLADTQIEQQRVLTEAAIFADKVAVAEETVRLRSHYEQFCSFLEADEAVGRKLDFIVQEMNRETNTIGSKAQDAAVAHMVVDMKAELEKIREQIQNIE</sequence>
<feature type="domain" description="Endoribonuclease YicC-like N-terminal" evidence="6">
    <location>
        <begin position="2"/>
        <end position="156"/>
    </location>
</feature>
<feature type="domain" description="Endoribonuclease YicC-like C-terminal" evidence="7">
    <location>
        <begin position="173"/>
        <end position="292"/>
    </location>
</feature>
<keyword evidence="2" id="KW-0540">Nuclease</keyword>